<dbReference type="Gene3D" id="2.40.170.20">
    <property type="entry name" value="TonB-dependent receptor, beta-barrel domain"/>
    <property type="match status" value="1"/>
</dbReference>
<evidence type="ECO:0000256" key="8">
    <source>
        <dbReference type="ARBA" id="ARBA00023004"/>
    </source>
</evidence>
<accession>A0A369PV70</accession>
<comment type="caution">
    <text evidence="19">The sequence shown here is derived from an EMBL/GenBank/DDBJ whole genome shotgun (WGS) entry which is preliminary data.</text>
</comment>
<evidence type="ECO:0000256" key="14">
    <source>
        <dbReference type="PROSITE-ProRule" id="PRU01360"/>
    </source>
</evidence>
<comment type="subcellular location">
    <subcellularLocation>
        <location evidence="1 14">Cell outer membrane</location>
        <topology evidence="1 14">Multi-pass membrane protein</topology>
    </subcellularLocation>
</comment>
<keyword evidence="11 14" id="KW-0472">Membrane</keyword>
<evidence type="ECO:0000256" key="2">
    <source>
        <dbReference type="ARBA" id="ARBA00009810"/>
    </source>
</evidence>
<keyword evidence="7 16" id="KW-0732">Signal</keyword>
<dbReference type="Gene3D" id="2.170.130.10">
    <property type="entry name" value="TonB-dependent receptor, plug domain"/>
    <property type="match status" value="1"/>
</dbReference>
<dbReference type="OrthoDB" id="9758472at2"/>
<protein>
    <submittedName>
        <fullName evidence="19">TonB-dependent siderophore receptor</fullName>
    </submittedName>
</protein>
<dbReference type="GO" id="GO:0009279">
    <property type="term" value="C:cell outer membrane"/>
    <property type="evidence" value="ECO:0007669"/>
    <property type="project" value="UniProtKB-SubCell"/>
</dbReference>
<dbReference type="Pfam" id="PF00593">
    <property type="entry name" value="TonB_dep_Rec_b-barrel"/>
    <property type="match status" value="1"/>
</dbReference>
<evidence type="ECO:0000256" key="9">
    <source>
        <dbReference type="ARBA" id="ARBA00023065"/>
    </source>
</evidence>
<evidence type="ECO:0000256" key="11">
    <source>
        <dbReference type="ARBA" id="ARBA00023136"/>
    </source>
</evidence>
<feature type="signal peptide" evidence="16">
    <location>
        <begin position="1"/>
        <end position="24"/>
    </location>
</feature>
<dbReference type="EMBL" id="QPKV01000004">
    <property type="protein sequence ID" value="RDC56172.1"/>
    <property type="molecule type" value="Genomic_DNA"/>
</dbReference>
<comment type="similarity">
    <text evidence="2 14 15">Belongs to the TonB-dependent receptor family.</text>
</comment>
<keyword evidence="6 14" id="KW-0812">Transmembrane</keyword>
<dbReference type="Proteomes" id="UP000253961">
    <property type="component" value="Unassembled WGS sequence"/>
</dbReference>
<dbReference type="InterPro" id="IPR010105">
    <property type="entry name" value="TonB_sidphr_rcpt"/>
</dbReference>
<evidence type="ECO:0000256" key="16">
    <source>
        <dbReference type="SAM" id="SignalP"/>
    </source>
</evidence>
<dbReference type="InterPro" id="IPR039426">
    <property type="entry name" value="TonB-dep_rcpt-like"/>
</dbReference>
<dbReference type="InterPro" id="IPR037066">
    <property type="entry name" value="Plug_dom_sf"/>
</dbReference>
<evidence type="ECO:0000256" key="15">
    <source>
        <dbReference type="RuleBase" id="RU003357"/>
    </source>
</evidence>
<dbReference type="SUPFAM" id="SSF49452">
    <property type="entry name" value="Starch-binding domain-like"/>
    <property type="match status" value="1"/>
</dbReference>
<keyword evidence="4 14" id="KW-1134">Transmembrane beta strand</keyword>
<dbReference type="PANTHER" id="PTHR32552:SF68">
    <property type="entry name" value="FERRICHROME OUTER MEMBRANE TRANSPORTER_PHAGE RECEPTOR"/>
    <property type="match status" value="1"/>
</dbReference>
<dbReference type="Pfam" id="PF07715">
    <property type="entry name" value="Plug"/>
    <property type="match status" value="1"/>
</dbReference>
<dbReference type="PROSITE" id="PS52016">
    <property type="entry name" value="TONB_DEPENDENT_REC_3"/>
    <property type="match status" value="1"/>
</dbReference>
<keyword evidence="9" id="KW-0406">Ion transport</keyword>
<keyword evidence="13 14" id="KW-0998">Cell outer membrane</keyword>
<dbReference type="AlphaFoldDB" id="A0A369PV70"/>
<keyword evidence="20" id="KW-1185">Reference proteome</keyword>
<dbReference type="NCBIfam" id="TIGR01783">
    <property type="entry name" value="TonB-siderophor"/>
    <property type="match status" value="1"/>
</dbReference>
<evidence type="ECO:0000313" key="20">
    <source>
        <dbReference type="Proteomes" id="UP000253961"/>
    </source>
</evidence>
<evidence type="ECO:0000313" key="19">
    <source>
        <dbReference type="EMBL" id="RDC56172.1"/>
    </source>
</evidence>
<dbReference type="GO" id="GO:0015891">
    <property type="term" value="P:siderophore transport"/>
    <property type="evidence" value="ECO:0007669"/>
    <property type="project" value="InterPro"/>
</dbReference>
<evidence type="ECO:0000256" key="10">
    <source>
        <dbReference type="ARBA" id="ARBA00023077"/>
    </source>
</evidence>
<dbReference type="CDD" id="cd01347">
    <property type="entry name" value="ligand_gated_channel"/>
    <property type="match status" value="1"/>
</dbReference>
<evidence type="ECO:0000259" key="18">
    <source>
        <dbReference type="Pfam" id="PF07715"/>
    </source>
</evidence>
<dbReference type="Pfam" id="PF13715">
    <property type="entry name" value="CarbopepD_reg_2"/>
    <property type="match status" value="1"/>
</dbReference>
<dbReference type="InterPro" id="IPR036942">
    <property type="entry name" value="Beta-barrel_TonB_sf"/>
</dbReference>
<evidence type="ECO:0000256" key="13">
    <source>
        <dbReference type="ARBA" id="ARBA00023237"/>
    </source>
</evidence>
<evidence type="ECO:0000256" key="3">
    <source>
        <dbReference type="ARBA" id="ARBA00022448"/>
    </source>
</evidence>
<gene>
    <name evidence="19" type="ORF">DU508_11185</name>
</gene>
<evidence type="ECO:0000256" key="6">
    <source>
        <dbReference type="ARBA" id="ARBA00022692"/>
    </source>
</evidence>
<dbReference type="RefSeq" id="WP_115402903.1">
    <property type="nucleotide sequence ID" value="NZ_QPKV01000004.1"/>
</dbReference>
<dbReference type="PANTHER" id="PTHR32552">
    <property type="entry name" value="FERRICHROME IRON RECEPTOR-RELATED"/>
    <property type="match status" value="1"/>
</dbReference>
<dbReference type="InterPro" id="IPR000531">
    <property type="entry name" value="Beta-barrel_TonB"/>
</dbReference>
<sequence length="800" mass="86990">MYRKFTQIFNLAMLFLVLTGSAYAQSKNGSVSGSIQTSDGNPAAFVSVGLKNTTKTTQSDEKGNFLIKNVSPGNYVLRVSAIGVSSQEKEISVTAGETASVSFSIAESSSQLDEVAINGYKTPNTKPVNLGKIAIAPRDLPQAVQIIGTQVITDQQANSLGDVMKNVNGVALGANRGGVGENFYSRGYSLGSNNIFKNGARTSIGGSPEASTLESVEVLKGSAALLYGGVTGGAVVNMVTKKPKFEYGGEVLMRTGSYSQYKPTVDLYGPISKKLAFRAIGTYENSGSFRDFVKSKRFYVNPSLLYKISDQTEVLVQGDYLKSDYTPDFGVGSVNNQIVDYGREKFINTPWAYNKTNTATAQANVTHKFNENWKLNILGSFQAYNRNYYGSERIQANASGIASRNLARAISQEYTYNQQININGSFNTGRIKHTLLVGLDADQSRVTSNSFAYGKTAAGANITAFNYGNVNLFDPSTYYGSGIMPEAFAITQTLAPIYRYGAFVQDLVEITDQFKVLAGLRYTDQKNASSRALNLETGVTTPGATKFDDAFSPKVGLIYQPLKTTSMYVSYANNFIPNSGIDVNSNALPPSMVDQYEAGVKNDFFGGKLTANLTYYKIINSNISQFAIMPDGSTSSIFRELNGETTSDGFEADITGNLAKGLNFLMGYSYNYMRYTNTADVTGIIEDVRLVGTTKNTANATLFYTFQNGAVKGLKLGASAFYTGKRNGGWNDAKNATTLRLIPLSAFTTLDFSAGYTWKKFSLLAKVSNITNELNYFVHENYSVNPIPPRQFLTTLSYKF</sequence>
<dbReference type="SUPFAM" id="SSF56935">
    <property type="entry name" value="Porins"/>
    <property type="match status" value="1"/>
</dbReference>
<proteinExistence type="inferred from homology"/>
<keyword evidence="8" id="KW-0408">Iron</keyword>
<dbReference type="GO" id="GO:0015344">
    <property type="term" value="F:siderophore uptake transmembrane transporter activity"/>
    <property type="evidence" value="ECO:0007669"/>
    <property type="project" value="TreeGrafter"/>
</dbReference>
<keyword evidence="10 15" id="KW-0798">TonB box</keyword>
<evidence type="ECO:0000256" key="4">
    <source>
        <dbReference type="ARBA" id="ARBA00022452"/>
    </source>
</evidence>
<evidence type="ECO:0000256" key="1">
    <source>
        <dbReference type="ARBA" id="ARBA00004571"/>
    </source>
</evidence>
<feature type="domain" description="TonB-dependent receptor-like beta-barrel" evidence="17">
    <location>
        <begin position="308"/>
        <end position="770"/>
    </location>
</feature>
<feature type="chain" id="PRO_5016620576" evidence="16">
    <location>
        <begin position="25"/>
        <end position="800"/>
    </location>
</feature>
<evidence type="ECO:0000259" key="17">
    <source>
        <dbReference type="Pfam" id="PF00593"/>
    </source>
</evidence>
<evidence type="ECO:0000256" key="12">
    <source>
        <dbReference type="ARBA" id="ARBA00023170"/>
    </source>
</evidence>
<evidence type="ECO:0000256" key="5">
    <source>
        <dbReference type="ARBA" id="ARBA00022496"/>
    </source>
</evidence>
<keyword evidence="3 14" id="KW-0813">Transport</keyword>
<feature type="domain" description="TonB-dependent receptor plug" evidence="18">
    <location>
        <begin position="137"/>
        <end position="233"/>
    </location>
</feature>
<dbReference type="GO" id="GO:0030246">
    <property type="term" value="F:carbohydrate binding"/>
    <property type="evidence" value="ECO:0007669"/>
    <property type="project" value="InterPro"/>
</dbReference>
<keyword evidence="5" id="KW-0410">Iron transport</keyword>
<keyword evidence="12 19" id="KW-0675">Receptor</keyword>
<dbReference type="InterPro" id="IPR012910">
    <property type="entry name" value="Plug_dom"/>
</dbReference>
<dbReference type="InterPro" id="IPR013784">
    <property type="entry name" value="Carb-bd-like_fold"/>
</dbReference>
<name>A0A369PV70_9SPHI</name>
<dbReference type="Gene3D" id="2.60.40.1120">
    <property type="entry name" value="Carboxypeptidase-like, regulatory domain"/>
    <property type="match status" value="1"/>
</dbReference>
<evidence type="ECO:0000256" key="7">
    <source>
        <dbReference type="ARBA" id="ARBA00022729"/>
    </source>
</evidence>
<organism evidence="19 20">
    <name type="scientific">Pedobacter chinensis</name>
    <dbReference type="NCBI Taxonomy" id="2282421"/>
    <lineage>
        <taxon>Bacteria</taxon>
        <taxon>Pseudomonadati</taxon>
        <taxon>Bacteroidota</taxon>
        <taxon>Sphingobacteriia</taxon>
        <taxon>Sphingobacteriales</taxon>
        <taxon>Sphingobacteriaceae</taxon>
        <taxon>Pedobacter</taxon>
    </lineage>
</organism>
<reference evidence="19 20" key="1">
    <citation type="submission" date="2018-07" db="EMBL/GenBank/DDBJ databases">
        <title>Pedobacter sp. nov., isolated from soil.</title>
        <authorList>
            <person name="Zhou L.Y."/>
            <person name="Du Z.J."/>
        </authorList>
    </citation>
    <scope>NUCLEOTIDE SEQUENCE [LARGE SCALE GENOMIC DNA]</scope>
    <source>
        <strain evidence="19 20">JDX94</strain>
    </source>
</reference>
<dbReference type="GO" id="GO:0038023">
    <property type="term" value="F:signaling receptor activity"/>
    <property type="evidence" value="ECO:0007669"/>
    <property type="project" value="InterPro"/>
</dbReference>